<dbReference type="PANTHER" id="PTHR15496">
    <property type="entry name" value="GENERAL TRANSCRIPTION FACTOR 3C POLYPEPTIDE 4 FAMILY"/>
    <property type="match status" value="1"/>
</dbReference>
<dbReference type="AlphaFoldDB" id="A0AA38RU97"/>
<dbReference type="Pfam" id="PF12660">
    <property type="entry name" value="zf-TFIIIC"/>
    <property type="match status" value="1"/>
</dbReference>
<feature type="compositionally biased region" description="Low complexity" evidence="1">
    <location>
        <begin position="543"/>
        <end position="555"/>
    </location>
</feature>
<feature type="compositionally biased region" description="Low complexity" evidence="1">
    <location>
        <begin position="52"/>
        <end position="61"/>
    </location>
</feature>
<feature type="region of interest" description="Disordered" evidence="1">
    <location>
        <begin position="51"/>
        <end position="86"/>
    </location>
</feature>
<feature type="region of interest" description="Disordered" evidence="1">
    <location>
        <begin position="638"/>
        <end position="667"/>
    </location>
</feature>
<feature type="region of interest" description="Disordered" evidence="1">
    <location>
        <begin position="126"/>
        <end position="155"/>
    </location>
</feature>
<dbReference type="InterPro" id="IPR024761">
    <property type="entry name" value="TFIIIC_delta_N"/>
</dbReference>
<protein>
    <submittedName>
        <fullName evidence="4">Gpi-anchor transamidase-like protein</fullName>
    </submittedName>
</protein>
<evidence type="ECO:0000259" key="2">
    <source>
        <dbReference type="Pfam" id="PF12657"/>
    </source>
</evidence>
<dbReference type="Proteomes" id="UP001174694">
    <property type="component" value="Unassembled WGS sequence"/>
</dbReference>
<proteinExistence type="predicted"/>
<organism evidence="4 5">
    <name type="scientific">Pleurostoma richardsiae</name>
    <dbReference type="NCBI Taxonomy" id="41990"/>
    <lineage>
        <taxon>Eukaryota</taxon>
        <taxon>Fungi</taxon>
        <taxon>Dikarya</taxon>
        <taxon>Ascomycota</taxon>
        <taxon>Pezizomycotina</taxon>
        <taxon>Sordariomycetes</taxon>
        <taxon>Sordariomycetidae</taxon>
        <taxon>Calosphaeriales</taxon>
        <taxon>Pleurostomataceae</taxon>
        <taxon>Pleurostoma</taxon>
    </lineage>
</organism>
<evidence type="ECO:0000259" key="3">
    <source>
        <dbReference type="Pfam" id="PF12660"/>
    </source>
</evidence>
<feature type="compositionally biased region" description="Acidic residues" evidence="1">
    <location>
        <begin position="533"/>
        <end position="542"/>
    </location>
</feature>
<gene>
    <name evidence="4" type="ORF">NKR23_g3445</name>
</gene>
<dbReference type="InterPro" id="IPR044230">
    <property type="entry name" value="GTF3C4"/>
</dbReference>
<feature type="region of interest" description="Disordered" evidence="1">
    <location>
        <begin position="518"/>
        <end position="589"/>
    </location>
</feature>
<evidence type="ECO:0000313" key="4">
    <source>
        <dbReference type="EMBL" id="KAJ9150690.1"/>
    </source>
</evidence>
<dbReference type="EMBL" id="JANBVO010000007">
    <property type="protein sequence ID" value="KAJ9150690.1"/>
    <property type="molecule type" value="Genomic_DNA"/>
</dbReference>
<name>A0AA38RU97_9PEZI</name>
<feature type="domain" description="Transcription factor IIIC 90kDa subunit N-terminal" evidence="2">
    <location>
        <begin position="164"/>
        <end position="609"/>
    </location>
</feature>
<feature type="compositionally biased region" description="Acidic residues" evidence="1">
    <location>
        <begin position="556"/>
        <end position="577"/>
    </location>
</feature>
<accession>A0AA38RU97</accession>
<dbReference type="Pfam" id="PF12657">
    <property type="entry name" value="TFIIIC_delta"/>
    <property type="match status" value="1"/>
</dbReference>
<dbReference type="GO" id="GO:0006384">
    <property type="term" value="P:transcription initiation at RNA polymerase III promoter"/>
    <property type="evidence" value="ECO:0007669"/>
    <property type="project" value="InterPro"/>
</dbReference>
<feature type="compositionally biased region" description="Acidic residues" evidence="1">
    <location>
        <begin position="645"/>
        <end position="657"/>
    </location>
</feature>
<dbReference type="InterPro" id="IPR024764">
    <property type="entry name" value="TFIIIC_Znf"/>
</dbReference>
<feature type="domain" description="Transcription factor IIIC putative zinc-finger" evidence="3">
    <location>
        <begin position="736"/>
        <end position="819"/>
    </location>
</feature>
<dbReference type="GO" id="GO:0004402">
    <property type="term" value="F:histone acetyltransferase activity"/>
    <property type="evidence" value="ECO:0007669"/>
    <property type="project" value="InterPro"/>
</dbReference>
<evidence type="ECO:0000256" key="1">
    <source>
        <dbReference type="SAM" id="MobiDB-lite"/>
    </source>
</evidence>
<reference evidence="4" key="1">
    <citation type="submission" date="2022-07" db="EMBL/GenBank/DDBJ databases">
        <title>Fungi with potential for degradation of polypropylene.</title>
        <authorList>
            <person name="Gostincar C."/>
        </authorList>
    </citation>
    <scope>NUCLEOTIDE SEQUENCE</scope>
    <source>
        <strain evidence="4">EXF-13308</strain>
    </source>
</reference>
<feature type="compositionally biased region" description="Acidic residues" evidence="1">
    <location>
        <begin position="143"/>
        <end position="153"/>
    </location>
</feature>
<comment type="caution">
    <text evidence="4">The sequence shown here is derived from an EMBL/GenBank/DDBJ whole genome shotgun (WGS) entry which is preliminary data.</text>
</comment>
<evidence type="ECO:0000313" key="5">
    <source>
        <dbReference type="Proteomes" id="UP001174694"/>
    </source>
</evidence>
<dbReference type="PANTHER" id="PTHR15496:SF2">
    <property type="entry name" value="GENERAL TRANSCRIPTION FACTOR 3C POLYPEPTIDE 4"/>
    <property type="match status" value="1"/>
</dbReference>
<dbReference type="GO" id="GO:0000127">
    <property type="term" value="C:transcription factor TFIIIC complex"/>
    <property type="evidence" value="ECO:0007669"/>
    <property type="project" value="InterPro"/>
</dbReference>
<sequence length="822" mass="88796">MDRSKILPLRSINLQAKPLEKRAVTWSCDAELAIAADDSVHVLLPEFPDSITDAGQTTTGDAKGKGKASGGDEAGGSDDTNGKVPLLANVGLDPRQQFFEGSRHFPVSHPQLNPLINKHLWETAGQPFPAVDSHPQGGRQAYNDDDSASDDEPPISMGAGAGVLSSVGSTMNHVVALDWSPSGVGRNRRPVLAVLTANGVLAIYGEGGPGLGPAKGMRIGRRGAERDLAAWVVLWAVGERFVVPGQGEYGERIIAFAWSRKIGPGKALLAYMNDERETVVLAVHSEFKTGKNETEATKWHVVQLLRTEFEEVHFDFDRWDPDYCPNSSCYSLRWSPWAKDHGKWLCLLAHMGNNYVGFRKVVLDPDWQPGAKPSVQLGQKDWDGQCVHLSPDAFLEFESSVLAGDVPCVCRGVIATPYRAIPFSVMLDIGIRRPEDMTHKSKDCDTTYPPPSDSWNPIMGLVVHPRKPSDPGKEALYTLVRLNATATNDNWYETNVPSAARPQWADEIAQRIRVRAPADMTAAQQQHGGATGGEDEDDDEDATGGPSANAALATNNDDDDDYDGNEDDEADTDDEDDAFRSASGPDVYPTRMRLWGLAGSPGGGCTAVLGITQMTQFPERGGWHSSRSRLMFGTGTEGAAAVAAEQEEEEEEEEEEKAPEPQNTIYSPRPLLKALPLRLTTEGKLWEWMYGGGAGVPGVTHPLAAGGQHLAKGGAAGLLQRSREKVRELFAPAVEAQKCEICGAKMNAGEWQSVCEQGHRFDTCGASGLAIQEPGISRACGVCRVRCLDVEHLVSALPSSADVIRQEVSGEVCTRCGGKYLD</sequence>
<keyword evidence="5" id="KW-1185">Reference proteome</keyword>